<dbReference type="InterPro" id="IPR014746">
    <property type="entry name" value="Gln_synth/guanido_kin_cat_dom"/>
</dbReference>
<comment type="caution">
    <text evidence="1">The sequence shown here is derived from an EMBL/GenBank/DDBJ whole genome shotgun (WGS) entry which is preliminary data.</text>
</comment>
<reference evidence="1 2" key="1">
    <citation type="journal article" date="2024" name="Ann. Entomol. Soc. Am.">
        <title>Genomic analyses of the southern and eastern yellowjacket wasps (Hymenoptera: Vespidae) reveal evolutionary signatures of social life.</title>
        <authorList>
            <person name="Catto M.A."/>
            <person name="Caine P.B."/>
            <person name="Orr S.E."/>
            <person name="Hunt B.G."/>
            <person name="Goodisman M.A.D."/>
        </authorList>
    </citation>
    <scope>NUCLEOTIDE SEQUENCE [LARGE SCALE GENOMIC DNA]</scope>
    <source>
        <strain evidence="1">233</strain>
        <tissue evidence="1">Head and thorax</tissue>
    </source>
</reference>
<accession>A0ABD1ZUF3</accession>
<keyword evidence="2" id="KW-1185">Reference proteome</keyword>
<dbReference type="EMBL" id="JAUDFV010000167">
    <property type="protein sequence ID" value="KAL2711986.1"/>
    <property type="molecule type" value="Genomic_DNA"/>
</dbReference>
<protein>
    <submittedName>
        <fullName evidence="1">Arginine kinase-like isoform X2</fullName>
    </submittedName>
</protein>
<dbReference type="Proteomes" id="UP001607302">
    <property type="component" value="Unassembled WGS sequence"/>
</dbReference>
<proteinExistence type="predicted"/>
<gene>
    <name evidence="1" type="ORF">V1478_018221</name>
</gene>
<evidence type="ECO:0000313" key="2">
    <source>
        <dbReference type="Proteomes" id="UP001607302"/>
    </source>
</evidence>
<dbReference type="SUPFAM" id="SSF55931">
    <property type="entry name" value="Glutamine synthetase/guanido kinase"/>
    <property type="match status" value="1"/>
</dbReference>
<evidence type="ECO:0000313" key="1">
    <source>
        <dbReference type="EMBL" id="KAL2711986.1"/>
    </source>
</evidence>
<sequence>MSRDFSKVSRKEFCQMRRDGKKFGFTIDNVHSDSNWGMPDDDLGNVDPTGSWVLSIISTLSIQEYPFYPTANEAHYREIEDKERRIFVNDDKSFVQVFINENFYRTRLISMENGGKLANVYGKRIRDWAMSVFSGLRLDFNLGITIRTFVHPSFPNLALETTTGSRKFANTYGHWVEI</sequence>
<name>A0ABD1ZUF3_VESSQ</name>
<dbReference type="AlphaFoldDB" id="A0ABD1ZUF3"/>
<organism evidence="1 2">
    <name type="scientific">Vespula squamosa</name>
    <name type="common">Southern yellow jacket</name>
    <name type="synonym">Wasp</name>
    <dbReference type="NCBI Taxonomy" id="30214"/>
    <lineage>
        <taxon>Eukaryota</taxon>
        <taxon>Metazoa</taxon>
        <taxon>Ecdysozoa</taxon>
        <taxon>Arthropoda</taxon>
        <taxon>Hexapoda</taxon>
        <taxon>Insecta</taxon>
        <taxon>Pterygota</taxon>
        <taxon>Neoptera</taxon>
        <taxon>Endopterygota</taxon>
        <taxon>Hymenoptera</taxon>
        <taxon>Apocrita</taxon>
        <taxon>Aculeata</taxon>
        <taxon>Vespoidea</taxon>
        <taxon>Vespidae</taxon>
        <taxon>Vespinae</taxon>
        <taxon>Vespula</taxon>
    </lineage>
</organism>